<feature type="domain" description="HTH lysR-type" evidence="5">
    <location>
        <begin position="5"/>
        <end position="62"/>
    </location>
</feature>
<evidence type="ECO:0000259" key="5">
    <source>
        <dbReference type="PROSITE" id="PS50931"/>
    </source>
</evidence>
<evidence type="ECO:0000313" key="7">
    <source>
        <dbReference type="Proteomes" id="UP001448498"/>
    </source>
</evidence>
<evidence type="ECO:0000256" key="3">
    <source>
        <dbReference type="ARBA" id="ARBA00023125"/>
    </source>
</evidence>
<keyword evidence="7" id="KW-1185">Reference proteome</keyword>
<keyword evidence="2" id="KW-0805">Transcription regulation</keyword>
<accession>A0ABZ3DWG3</accession>
<dbReference type="Pfam" id="PF03466">
    <property type="entry name" value="LysR_substrate"/>
    <property type="match status" value="1"/>
</dbReference>
<dbReference type="PROSITE" id="PS50931">
    <property type="entry name" value="HTH_LYSR"/>
    <property type="match status" value="1"/>
</dbReference>
<dbReference type="InterPro" id="IPR036390">
    <property type="entry name" value="WH_DNA-bd_sf"/>
</dbReference>
<organism evidence="6 7">
    <name type="scientific">Burkholderia arboris</name>
    <dbReference type="NCBI Taxonomy" id="488730"/>
    <lineage>
        <taxon>Bacteria</taxon>
        <taxon>Pseudomonadati</taxon>
        <taxon>Pseudomonadota</taxon>
        <taxon>Betaproteobacteria</taxon>
        <taxon>Burkholderiales</taxon>
        <taxon>Burkholderiaceae</taxon>
        <taxon>Burkholderia</taxon>
        <taxon>Burkholderia cepacia complex</taxon>
    </lineage>
</organism>
<dbReference type="InterPro" id="IPR000847">
    <property type="entry name" value="LysR_HTH_N"/>
</dbReference>
<gene>
    <name evidence="6" type="ORF">OHZ10_36185</name>
</gene>
<dbReference type="Gene3D" id="3.40.190.290">
    <property type="match status" value="1"/>
</dbReference>
<dbReference type="Pfam" id="PF00126">
    <property type="entry name" value="HTH_1"/>
    <property type="match status" value="1"/>
</dbReference>
<reference evidence="6 7" key="1">
    <citation type="submission" date="2022-10" db="EMBL/GenBank/DDBJ databases">
        <title>Genomic of Burkholderia cepacia PN-1.</title>
        <authorList>
            <person name="Yang Y."/>
            <person name="Guan H."/>
            <person name="Huang J."/>
        </authorList>
    </citation>
    <scope>NUCLEOTIDE SEQUENCE [LARGE SCALE GENOMIC DNA]</scope>
    <source>
        <strain evidence="6 7">PN-1</strain>
    </source>
</reference>
<keyword evidence="3" id="KW-0238">DNA-binding</keyword>
<evidence type="ECO:0000313" key="6">
    <source>
        <dbReference type="EMBL" id="XAE52989.1"/>
    </source>
</evidence>
<evidence type="ECO:0000256" key="4">
    <source>
        <dbReference type="ARBA" id="ARBA00023163"/>
    </source>
</evidence>
<dbReference type="SUPFAM" id="SSF53850">
    <property type="entry name" value="Periplasmic binding protein-like II"/>
    <property type="match status" value="1"/>
</dbReference>
<protein>
    <submittedName>
        <fullName evidence="6">LysR family transcriptional regulator</fullName>
    </submittedName>
</protein>
<dbReference type="PANTHER" id="PTHR30126">
    <property type="entry name" value="HTH-TYPE TRANSCRIPTIONAL REGULATOR"/>
    <property type="match status" value="1"/>
</dbReference>
<sequence length="296" mass="32131">MDRSPSLDQLRALIAVAETGSFSQAARRLDRAQSVVSYAIANLEAQLGLPVFERGKRRPVLTPTGHAVLADARRLDLLMGQLMAKTAGLKAGIEAELSVAVDVMFPLNRFTDALAALAQVFPTVSLNLTVEALGGVLQLVSDGHCVLGISGPIANWPDAIESEAIGTIELVTVAAPDHPLARATEPIDISNAREHTQLVLTDRSKLTDGQSFGVYGTRVWKMADLGAKHRLLLSGLGWGSMPRHLVEQDLRDGRLIIVRLSDRQTVNYSVSLIRRVDRPSGPAASWLREYLRRAHD</sequence>
<dbReference type="PANTHER" id="PTHR30126:SF91">
    <property type="entry name" value="LYSR FAMILY TRANSCRIPTIONAL REGULATOR"/>
    <property type="match status" value="1"/>
</dbReference>
<evidence type="ECO:0000256" key="1">
    <source>
        <dbReference type="ARBA" id="ARBA00009437"/>
    </source>
</evidence>
<name>A0ABZ3DWG3_9BURK</name>
<dbReference type="SUPFAM" id="SSF46785">
    <property type="entry name" value="Winged helix' DNA-binding domain"/>
    <property type="match status" value="1"/>
</dbReference>
<comment type="similarity">
    <text evidence="1">Belongs to the LysR transcriptional regulatory family.</text>
</comment>
<dbReference type="Gene3D" id="1.10.10.10">
    <property type="entry name" value="Winged helix-like DNA-binding domain superfamily/Winged helix DNA-binding domain"/>
    <property type="match status" value="1"/>
</dbReference>
<dbReference type="InterPro" id="IPR036388">
    <property type="entry name" value="WH-like_DNA-bd_sf"/>
</dbReference>
<dbReference type="PRINTS" id="PR00039">
    <property type="entry name" value="HTHLYSR"/>
</dbReference>
<dbReference type="InterPro" id="IPR005119">
    <property type="entry name" value="LysR_subst-bd"/>
</dbReference>
<proteinExistence type="inferred from homology"/>
<dbReference type="Proteomes" id="UP001448498">
    <property type="component" value="Chromosome 2"/>
</dbReference>
<evidence type="ECO:0000256" key="2">
    <source>
        <dbReference type="ARBA" id="ARBA00023015"/>
    </source>
</evidence>
<dbReference type="RefSeq" id="WP_342706085.1">
    <property type="nucleotide sequence ID" value="NZ_CP109823.1"/>
</dbReference>
<keyword evidence="4" id="KW-0804">Transcription</keyword>
<dbReference type="EMBL" id="CP109823">
    <property type="protein sequence ID" value="XAE52989.1"/>
    <property type="molecule type" value="Genomic_DNA"/>
</dbReference>